<feature type="region of interest" description="Disordered" evidence="3">
    <location>
        <begin position="111"/>
        <end position="131"/>
    </location>
</feature>
<dbReference type="PaxDb" id="3218-PP1S67_98V6.1"/>
<dbReference type="STRING" id="3218.A0A2K1JZQ0"/>
<evidence type="ECO:0000259" key="4">
    <source>
        <dbReference type="Pfam" id="PF17177"/>
    </source>
</evidence>
<protein>
    <recommendedName>
        <fullName evidence="4">PROP1-like PPR domain-containing protein</fullName>
    </recommendedName>
</protein>
<dbReference type="InterPro" id="IPR053303">
    <property type="entry name" value="Chloroplast_PPR"/>
</dbReference>
<dbReference type="InterPro" id="IPR011990">
    <property type="entry name" value="TPR-like_helical_dom_sf"/>
</dbReference>
<feature type="domain" description="PROP1-like PPR" evidence="4">
    <location>
        <begin position="453"/>
        <end position="612"/>
    </location>
</feature>
<evidence type="ECO:0000256" key="3">
    <source>
        <dbReference type="SAM" id="MobiDB-lite"/>
    </source>
</evidence>
<dbReference type="GeneID" id="112287335"/>
<dbReference type="GO" id="GO:0048255">
    <property type="term" value="P:mRNA stabilization"/>
    <property type="evidence" value="ECO:0000318"/>
    <property type="project" value="GO_Central"/>
</dbReference>
<feature type="repeat" description="PPR" evidence="2">
    <location>
        <begin position="586"/>
        <end position="620"/>
    </location>
</feature>
<feature type="repeat" description="PPR" evidence="2">
    <location>
        <begin position="551"/>
        <end position="585"/>
    </location>
</feature>
<dbReference type="KEGG" id="ppp:112287335"/>
<dbReference type="FunCoup" id="A0A2K1JZQ0">
    <property type="interactions" value="1890"/>
</dbReference>
<feature type="repeat" description="PPR" evidence="2">
    <location>
        <begin position="339"/>
        <end position="373"/>
    </location>
</feature>
<dbReference type="NCBIfam" id="TIGR00756">
    <property type="entry name" value="PPR"/>
    <property type="match status" value="10"/>
</dbReference>
<name>A0A2K1JZQ0_PHYPA</name>
<evidence type="ECO:0000313" key="6">
    <source>
        <dbReference type="EnsemblPlants" id="Pp3c10_19570V3.1"/>
    </source>
</evidence>
<dbReference type="PROSITE" id="PS51375">
    <property type="entry name" value="PPR"/>
    <property type="match status" value="10"/>
</dbReference>
<keyword evidence="1" id="KW-0677">Repeat</keyword>
<dbReference type="EMBL" id="ABEU02000010">
    <property type="protein sequence ID" value="PNR46998.1"/>
    <property type="molecule type" value="Genomic_DNA"/>
</dbReference>
<dbReference type="Gene3D" id="1.25.40.10">
    <property type="entry name" value="Tetratricopeptide repeat domain"/>
    <property type="match status" value="4"/>
</dbReference>
<dbReference type="Gramene" id="Pp3c10_19570V3.1">
    <property type="protein sequence ID" value="Pp3c10_19570V3.1"/>
    <property type="gene ID" value="Pp3c10_19570"/>
</dbReference>
<evidence type="ECO:0000313" key="7">
    <source>
        <dbReference type="Proteomes" id="UP000006727"/>
    </source>
</evidence>
<evidence type="ECO:0000256" key="2">
    <source>
        <dbReference type="PROSITE-ProRule" id="PRU00708"/>
    </source>
</evidence>
<dbReference type="InterPro" id="IPR002885">
    <property type="entry name" value="PPR_rpt"/>
</dbReference>
<reference evidence="6" key="3">
    <citation type="submission" date="2020-12" db="UniProtKB">
        <authorList>
            <consortium name="EnsemblPlants"/>
        </authorList>
    </citation>
    <scope>IDENTIFICATION</scope>
</reference>
<dbReference type="EnsemblPlants" id="Pp3c10_19570V3.1">
    <property type="protein sequence ID" value="Pp3c10_19570V3.1"/>
    <property type="gene ID" value="Pp3c10_19570"/>
</dbReference>
<feature type="repeat" description="PPR" evidence="2">
    <location>
        <begin position="374"/>
        <end position="408"/>
    </location>
</feature>
<reference evidence="5 7" key="1">
    <citation type="journal article" date="2008" name="Science">
        <title>The Physcomitrella genome reveals evolutionary insights into the conquest of land by plants.</title>
        <authorList>
            <person name="Rensing S."/>
            <person name="Lang D."/>
            <person name="Zimmer A."/>
            <person name="Terry A."/>
            <person name="Salamov A."/>
            <person name="Shapiro H."/>
            <person name="Nishiyama T."/>
            <person name="Perroud P.-F."/>
            <person name="Lindquist E."/>
            <person name="Kamisugi Y."/>
            <person name="Tanahashi T."/>
            <person name="Sakakibara K."/>
            <person name="Fujita T."/>
            <person name="Oishi K."/>
            <person name="Shin-I T."/>
            <person name="Kuroki Y."/>
            <person name="Toyoda A."/>
            <person name="Suzuki Y."/>
            <person name="Hashimoto A."/>
            <person name="Yamaguchi K."/>
            <person name="Sugano A."/>
            <person name="Kohara Y."/>
            <person name="Fujiyama A."/>
            <person name="Anterola A."/>
            <person name="Aoki S."/>
            <person name="Ashton N."/>
            <person name="Barbazuk W.B."/>
            <person name="Barker E."/>
            <person name="Bennetzen J."/>
            <person name="Bezanilla M."/>
            <person name="Blankenship R."/>
            <person name="Cho S.H."/>
            <person name="Dutcher S."/>
            <person name="Estelle M."/>
            <person name="Fawcett J.A."/>
            <person name="Gundlach H."/>
            <person name="Hanada K."/>
            <person name="Heyl A."/>
            <person name="Hicks K.A."/>
            <person name="Hugh J."/>
            <person name="Lohr M."/>
            <person name="Mayer K."/>
            <person name="Melkozernov A."/>
            <person name="Murata T."/>
            <person name="Nelson D."/>
            <person name="Pils B."/>
            <person name="Prigge M."/>
            <person name="Reiss B."/>
            <person name="Renner T."/>
            <person name="Rombauts S."/>
            <person name="Rushton P."/>
            <person name="Sanderfoot A."/>
            <person name="Schween G."/>
            <person name="Shiu S.-H."/>
            <person name="Stueber K."/>
            <person name="Theodoulou F.L."/>
            <person name="Tu H."/>
            <person name="Van de Peer Y."/>
            <person name="Verrier P.J."/>
            <person name="Waters E."/>
            <person name="Wood A."/>
            <person name="Yang L."/>
            <person name="Cove D."/>
            <person name="Cuming A."/>
            <person name="Hasebe M."/>
            <person name="Lucas S."/>
            <person name="Mishler D.B."/>
            <person name="Reski R."/>
            <person name="Grigoriev I."/>
            <person name="Quatrano R.S."/>
            <person name="Boore J.L."/>
        </authorList>
    </citation>
    <scope>NUCLEOTIDE SEQUENCE [LARGE SCALE GENOMIC DNA]</scope>
    <source>
        <strain evidence="6 7">cv. Gransden 2004</strain>
    </source>
</reference>
<feature type="repeat" description="PPR" evidence="2">
    <location>
        <begin position="446"/>
        <end position="480"/>
    </location>
</feature>
<dbReference type="EnsemblPlants" id="Pp3c10_19570V3.3">
    <property type="protein sequence ID" value="Pp3c10_19570V3.3"/>
    <property type="gene ID" value="Pp3c10_19570"/>
</dbReference>
<dbReference type="InterPro" id="IPR033443">
    <property type="entry name" value="PROP1-like_PPR_dom"/>
</dbReference>
<gene>
    <name evidence="6" type="primary">LOC112287335</name>
    <name evidence="5" type="ORF">PHYPA_014118</name>
</gene>
<dbReference type="OrthoDB" id="185373at2759"/>
<dbReference type="RefSeq" id="XP_024386012.1">
    <property type="nucleotide sequence ID" value="XM_024530244.2"/>
</dbReference>
<feature type="repeat" description="PPR" evidence="2">
    <location>
        <begin position="481"/>
        <end position="515"/>
    </location>
</feature>
<organism evidence="5">
    <name type="scientific">Physcomitrium patens</name>
    <name type="common">Spreading-leaved earth moss</name>
    <name type="synonym">Physcomitrella patens</name>
    <dbReference type="NCBI Taxonomy" id="3218"/>
    <lineage>
        <taxon>Eukaryota</taxon>
        <taxon>Viridiplantae</taxon>
        <taxon>Streptophyta</taxon>
        <taxon>Embryophyta</taxon>
        <taxon>Bryophyta</taxon>
        <taxon>Bryophytina</taxon>
        <taxon>Bryopsida</taxon>
        <taxon>Funariidae</taxon>
        <taxon>Funariales</taxon>
        <taxon>Funariaceae</taxon>
        <taxon>Physcomitrium</taxon>
    </lineage>
</organism>
<dbReference type="PANTHER" id="PTHR47935">
    <property type="entry name" value="PENTATRICOPEPTIDE REPEAT-CONTAINING PROTEIN MRL1, CHLOROPLASTIC"/>
    <property type="match status" value="1"/>
</dbReference>
<feature type="repeat" description="PPR" evidence="2">
    <location>
        <begin position="516"/>
        <end position="550"/>
    </location>
</feature>
<feature type="domain" description="PROP1-like PPR" evidence="4">
    <location>
        <begin position="305"/>
        <end position="438"/>
    </location>
</feature>
<feature type="repeat" description="PPR" evidence="2">
    <location>
        <begin position="304"/>
        <end position="338"/>
    </location>
</feature>
<feature type="repeat" description="PPR" evidence="2">
    <location>
        <begin position="409"/>
        <end position="443"/>
    </location>
</feature>
<dbReference type="Gramene" id="Pp3c10_19570V3.3">
    <property type="protein sequence ID" value="Pp3c10_19570V3.3"/>
    <property type="gene ID" value="Pp3c10_19570"/>
</dbReference>
<reference evidence="5 7" key="2">
    <citation type="journal article" date="2018" name="Plant J.">
        <title>The Physcomitrella patens chromosome-scale assembly reveals moss genome structure and evolution.</title>
        <authorList>
            <person name="Lang D."/>
            <person name="Ullrich K.K."/>
            <person name="Murat F."/>
            <person name="Fuchs J."/>
            <person name="Jenkins J."/>
            <person name="Haas F.B."/>
            <person name="Piednoel M."/>
            <person name="Gundlach H."/>
            <person name="Van Bel M."/>
            <person name="Meyberg R."/>
            <person name="Vives C."/>
            <person name="Morata J."/>
            <person name="Symeonidi A."/>
            <person name="Hiss M."/>
            <person name="Muchero W."/>
            <person name="Kamisugi Y."/>
            <person name="Saleh O."/>
            <person name="Blanc G."/>
            <person name="Decker E.L."/>
            <person name="van Gessel N."/>
            <person name="Grimwood J."/>
            <person name="Hayes R.D."/>
            <person name="Graham S.W."/>
            <person name="Gunter L.E."/>
            <person name="McDaniel S.F."/>
            <person name="Hoernstein S.N.W."/>
            <person name="Larsson A."/>
            <person name="Li F.W."/>
            <person name="Perroud P.F."/>
            <person name="Phillips J."/>
            <person name="Ranjan P."/>
            <person name="Rokshar D.S."/>
            <person name="Rothfels C.J."/>
            <person name="Schneider L."/>
            <person name="Shu S."/>
            <person name="Stevenson D.W."/>
            <person name="Thummler F."/>
            <person name="Tillich M."/>
            <person name="Villarreal Aguilar J.C."/>
            <person name="Widiez T."/>
            <person name="Wong G.K."/>
            <person name="Wymore A."/>
            <person name="Zhang Y."/>
            <person name="Zimmer A.D."/>
            <person name="Quatrano R.S."/>
            <person name="Mayer K.F.X."/>
            <person name="Goodstein D."/>
            <person name="Casacuberta J.M."/>
            <person name="Vandepoele K."/>
            <person name="Reski R."/>
            <person name="Cuming A.C."/>
            <person name="Tuskan G.A."/>
            <person name="Maumus F."/>
            <person name="Salse J."/>
            <person name="Schmutz J."/>
            <person name="Rensing S.A."/>
        </authorList>
    </citation>
    <scope>NUCLEOTIDE SEQUENCE [LARGE SCALE GENOMIC DNA]</scope>
    <source>
        <strain evidence="6 7">cv. Gransden 2004</strain>
    </source>
</reference>
<accession>A0A2K1JZQ0</accession>
<dbReference type="Pfam" id="PF17177">
    <property type="entry name" value="PPR_long"/>
    <property type="match status" value="2"/>
</dbReference>
<keyword evidence="7" id="KW-1185">Reference proteome</keyword>
<sequence>MCSCGHGLAAMASAASPVLQLQRNRLCTLPSSIAPPLPSSRFLHSPNSARCLRGITDSRTRISSPLLATPREDAALEHHAESSTNGAALRASLECVERVSQGGGSELETLALSHGSSTNGSIPKGGENANGSLPVVERRELDWVAMGSGRQLVEEFLFTQDYLDSLDYDSFDSTGGVEGAAVVDMNGSFAETVTVKVNSVITEERSRKKSVKTLQKGSRVLPSTILELLPLKLETNIKFYIDVYASMLKAGRIKDCLKLLGEMDKAGKLARMKVNHSKFYEACKARGSVEDAFAFAKLMREFSTLQHYTMLLSVCCHAKDIDGALRVLALLESRGLKADCMFYTSLISACAKAGKVDLLFQIFHEMEVAGIEANVHTFGAMIDGCARAGQLPKAFGAYGIMISKNVKPDRVIFNTLINACTRAGAVQRAFDVLTDMKAEATPIKPDHVTYGALISACARAGEVDRALEVYQNMRESNVKGSPACYTAVVHACSQKGNVDYALLVYDDLKKDGVKPDEVFFSALVDAAGHAQDIEKAFSIIANMKKEGLKPGAVVYSSLMGVCSNLGNWEKALEVYQDIRSSGLQPTVSTFNALMTALCEANQFTRALSILQDVKNSGIMPNQISYSILLRACEKEKMADMALDLYMTALSEGIKPNVGICDSITGLCLQQIQSYAAAPQKLWSMLPVPADSNNLSSTDQWSTWALSVYRQTIEAGTPPKIETLSQLLGCLRKLETSTKALTTFDDRTIMAFLGQPQVSKSSTPYDGFGIYDPRALALFEEASALKIVPTISSSSVQPIVINAEMMPVFAAEVCILTILKGLKHRHAAGARVPGVTIKLHTEKKEFYRTKGGLLSMTMADKTGQAVAALLRRLGLKAQGSESTGELRLTVLEIQKWLKPKPIQTETMKTPFAPPEKAFTPYSLLAKTIADQQRAIRLGTVAPHNRVLDVMTDMDLKDGLIHSEQGFSMFGANMGPKRSVKGSRRRSSSF</sequence>
<dbReference type="AlphaFoldDB" id="A0A2K1JZQ0"/>
<dbReference type="Pfam" id="PF01535">
    <property type="entry name" value="PPR"/>
    <property type="match status" value="1"/>
</dbReference>
<proteinExistence type="predicted"/>
<feature type="repeat" description="PPR" evidence="2">
    <location>
        <begin position="621"/>
        <end position="655"/>
    </location>
</feature>
<dbReference type="PANTHER" id="PTHR47935:SF1">
    <property type="entry name" value="PENTATRICOPEPTIDE REPEAT-CONTAINING PROTEIN MRL1, CHLOROPLASTIC"/>
    <property type="match status" value="1"/>
</dbReference>
<dbReference type="Proteomes" id="UP000006727">
    <property type="component" value="Chromosome 10"/>
</dbReference>
<evidence type="ECO:0000256" key="1">
    <source>
        <dbReference type="ARBA" id="ARBA00022737"/>
    </source>
</evidence>
<evidence type="ECO:0000313" key="5">
    <source>
        <dbReference type="EMBL" id="PNR46998.1"/>
    </source>
</evidence>